<name>A0A3N9TL62_9VIBR</name>
<dbReference type="InterPro" id="IPR037185">
    <property type="entry name" value="EmrE-like"/>
</dbReference>
<feature type="domain" description="EamA" evidence="7">
    <location>
        <begin position="19"/>
        <end position="150"/>
    </location>
</feature>
<dbReference type="InterPro" id="IPR050638">
    <property type="entry name" value="AA-Vitamin_Transporters"/>
</dbReference>
<evidence type="ECO:0000256" key="4">
    <source>
        <dbReference type="ARBA" id="ARBA00022989"/>
    </source>
</evidence>
<feature type="transmembrane region" description="Helical" evidence="6">
    <location>
        <begin position="49"/>
        <end position="67"/>
    </location>
</feature>
<dbReference type="Proteomes" id="UP000281112">
    <property type="component" value="Unassembled WGS sequence"/>
</dbReference>
<evidence type="ECO:0000259" key="7">
    <source>
        <dbReference type="Pfam" id="PF00892"/>
    </source>
</evidence>
<comment type="caution">
    <text evidence="8">The sequence shown here is derived from an EMBL/GenBank/DDBJ whole genome shotgun (WGS) entry which is preliminary data.</text>
</comment>
<keyword evidence="9" id="KW-1185">Reference proteome</keyword>
<dbReference type="SUPFAM" id="SSF103481">
    <property type="entry name" value="Multidrug resistance efflux transporter EmrE"/>
    <property type="match status" value="2"/>
</dbReference>
<evidence type="ECO:0000256" key="2">
    <source>
        <dbReference type="ARBA" id="ARBA00022475"/>
    </source>
</evidence>
<evidence type="ECO:0000256" key="3">
    <source>
        <dbReference type="ARBA" id="ARBA00022692"/>
    </source>
</evidence>
<keyword evidence="4 6" id="KW-1133">Transmembrane helix</keyword>
<accession>A0A3N9TL62</accession>
<evidence type="ECO:0000313" key="8">
    <source>
        <dbReference type="EMBL" id="RQW64335.1"/>
    </source>
</evidence>
<feature type="transmembrane region" description="Helical" evidence="6">
    <location>
        <begin position="283"/>
        <end position="299"/>
    </location>
</feature>
<dbReference type="PANTHER" id="PTHR32322">
    <property type="entry name" value="INNER MEMBRANE TRANSPORTER"/>
    <property type="match status" value="1"/>
</dbReference>
<sequence>MMISTPQTPPFKERAILFFLLTLPPLFWAGNFIIGRSVRGEIPPLTLSFYRWIIALVILLPFAYRSIRRDAPVYWENRWLILLTSVTGISAFNSLIYYGLQFTSANNGIILNSFIPLLISLICWVVFHQKLGIKSWIGMGISFTGVITIVSHGQLATIYNMSFNHGDLIIFVAMVCWAIYTLGLKHLPKNVNRLGLTSVQMAIGMLILIPFYWTEVSLGEVPVWNTHSILSLAYIGVVPSVLAYLLYTTAVERMGPSKAGLSIHLLPVFGVILSMLFLGESLHWFQATGMVLIFIGIAMS</sequence>
<gene>
    <name evidence="8" type="ORF">EES38_07085</name>
</gene>
<feature type="transmembrane region" description="Helical" evidence="6">
    <location>
        <begin position="109"/>
        <end position="127"/>
    </location>
</feature>
<dbReference type="RefSeq" id="WP_124936456.1">
    <property type="nucleotide sequence ID" value="NZ_RJVQ01000002.1"/>
</dbReference>
<feature type="transmembrane region" description="Helical" evidence="6">
    <location>
        <begin position="259"/>
        <end position="277"/>
    </location>
</feature>
<keyword evidence="3 6" id="KW-0812">Transmembrane</keyword>
<comment type="subcellular location">
    <subcellularLocation>
        <location evidence="1">Cell membrane</location>
        <topology evidence="1">Multi-pass membrane protein</topology>
    </subcellularLocation>
</comment>
<evidence type="ECO:0000256" key="5">
    <source>
        <dbReference type="ARBA" id="ARBA00023136"/>
    </source>
</evidence>
<evidence type="ECO:0000313" key="9">
    <source>
        <dbReference type="Proteomes" id="UP000281112"/>
    </source>
</evidence>
<keyword evidence="5 6" id="KW-0472">Membrane</keyword>
<evidence type="ECO:0000256" key="1">
    <source>
        <dbReference type="ARBA" id="ARBA00004651"/>
    </source>
</evidence>
<dbReference type="OrthoDB" id="4167046at2"/>
<dbReference type="PANTHER" id="PTHR32322:SF18">
    <property type="entry name" value="S-ADENOSYLMETHIONINE_S-ADENOSYLHOMOCYSTEINE TRANSPORTER"/>
    <property type="match status" value="1"/>
</dbReference>
<feature type="domain" description="EamA" evidence="7">
    <location>
        <begin position="166"/>
        <end position="299"/>
    </location>
</feature>
<feature type="transmembrane region" description="Helical" evidence="6">
    <location>
        <begin position="79"/>
        <end position="97"/>
    </location>
</feature>
<evidence type="ECO:0000256" key="6">
    <source>
        <dbReference type="SAM" id="Phobius"/>
    </source>
</evidence>
<dbReference type="Pfam" id="PF00892">
    <property type="entry name" value="EamA"/>
    <property type="match status" value="2"/>
</dbReference>
<feature type="transmembrane region" description="Helical" evidence="6">
    <location>
        <begin position="136"/>
        <end position="156"/>
    </location>
</feature>
<feature type="transmembrane region" description="Helical" evidence="6">
    <location>
        <begin position="168"/>
        <end position="187"/>
    </location>
</feature>
<feature type="transmembrane region" description="Helical" evidence="6">
    <location>
        <begin position="228"/>
        <end position="247"/>
    </location>
</feature>
<feature type="transmembrane region" description="Helical" evidence="6">
    <location>
        <begin position="194"/>
        <end position="213"/>
    </location>
</feature>
<keyword evidence="2" id="KW-1003">Cell membrane</keyword>
<reference evidence="8 9" key="1">
    <citation type="submission" date="2018-11" db="EMBL/GenBank/DDBJ databases">
        <title>Vibrio LJC006 sp. nov., isolated from seawater during the bloom of the enteromorpha.</title>
        <authorList>
            <person name="Liang J."/>
        </authorList>
    </citation>
    <scope>NUCLEOTIDE SEQUENCE [LARGE SCALE GENOMIC DNA]</scope>
    <source>
        <strain evidence="8 9">LJC006</strain>
    </source>
</reference>
<dbReference type="AlphaFoldDB" id="A0A3N9TL62"/>
<protein>
    <submittedName>
        <fullName evidence="8">EamA/RhaT family transporter</fullName>
    </submittedName>
</protein>
<dbReference type="InterPro" id="IPR000620">
    <property type="entry name" value="EamA_dom"/>
</dbReference>
<dbReference type="EMBL" id="RJVQ01000002">
    <property type="protein sequence ID" value="RQW64335.1"/>
    <property type="molecule type" value="Genomic_DNA"/>
</dbReference>
<dbReference type="GO" id="GO:0005886">
    <property type="term" value="C:plasma membrane"/>
    <property type="evidence" value="ECO:0007669"/>
    <property type="project" value="UniProtKB-SubCell"/>
</dbReference>
<organism evidence="8 9">
    <name type="scientific">Vibrio viridaestus</name>
    <dbReference type="NCBI Taxonomy" id="2487322"/>
    <lineage>
        <taxon>Bacteria</taxon>
        <taxon>Pseudomonadati</taxon>
        <taxon>Pseudomonadota</taxon>
        <taxon>Gammaproteobacteria</taxon>
        <taxon>Vibrionales</taxon>
        <taxon>Vibrionaceae</taxon>
        <taxon>Vibrio</taxon>
    </lineage>
</organism>
<proteinExistence type="predicted"/>